<evidence type="ECO:0000313" key="1">
    <source>
        <dbReference type="EMBL" id="RYU31522.1"/>
    </source>
</evidence>
<proteinExistence type="predicted"/>
<organism evidence="1 2">
    <name type="scientific">Enterococcus faecalis</name>
    <name type="common">Streptococcus faecalis</name>
    <dbReference type="NCBI Taxonomy" id="1351"/>
    <lineage>
        <taxon>Bacteria</taxon>
        <taxon>Bacillati</taxon>
        <taxon>Bacillota</taxon>
        <taxon>Bacilli</taxon>
        <taxon>Lactobacillales</taxon>
        <taxon>Enterococcaceae</taxon>
        <taxon>Enterococcus</taxon>
    </lineage>
</organism>
<dbReference type="AlphaFoldDB" id="A0A8B3RU36"/>
<protein>
    <submittedName>
        <fullName evidence="1">Excinuclease ABC subunit C</fullName>
    </submittedName>
</protein>
<dbReference type="RefSeq" id="WP_101008495.1">
    <property type="nucleotide sequence ID" value="NZ_JADMHW010000014.1"/>
</dbReference>
<sequence length="76" mass="8607">MLLSMNTIVTEIFMKTYDYQGSVIKEGNKTASIAYVQCACGYLASRVSSDSDKCKCSLCKRIYTLQKRSVMNEQFL</sequence>
<accession>A0A8B3RU36</accession>
<name>A0A8B3RU36_ENTFL</name>
<dbReference type="Proteomes" id="UP000292223">
    <property type="component" value="Unassembled WGS sequence"/>
</dbReference>
<evidence type="ECO:0000313" key="2">
    <source>
        <dbReference type="Proteomes" id="UP000292223"/>
    </source>
</evidence>
<comment type="caution">
    <text evidence="1">The sequence shown here is derived from an EMBL/GenBank/DDBJ whole genome shotgun (WGS) entry which is preliminary data.</text>
</comment>
<dbReference type="EMBL" id="SEWT01000007">
    <property type="protein sequence ID" value="RYU31522.1"/>
    <property type="molecule type" value="Genomic_DNA"/>
</dbReference>
<gene>
    <name evidence="1" type="ORF">EU507_10540</name>
</gene>
<reference evidence="1 2" key="1">
    <citation type="submission" date="2019-02" db="EMBL/GenBank/DDBJ databases">
        <title>From farm to fork: dissemination of Tn554::fexA-optrA in linezolid-resistant Enterococcus faecalis clones from chicken feces and meat in Tunisia.</title>
        <authorList>
            <person name="Tedim A.P."/>
            <person name="Elghaieb H."/>
            <person name="Abbassi M.S."/>
            <person name="Novais C."/>
            <person name="Hassen A."/>
            <person name="Peixe L."/>
            <person name="Freitas A.R."/>
        </authorList>
    </citation>
    <scope>NUCLEOTIDE SEQUENCE [LARGE SCALE GENOMIC DNA]</scope>
    <source>
        <strain evidence="1 2">728T</strain>
    </source>
</reference>